<accession>A0A813N6P8</accession>
<name>A0A813N6P8_9BILA</name>
<comment type="similarity">
    <text evidence="1">Belongs to the CDK5RAP3 family.</text>
</comment>
<evidence type="ECO:0000313" key="2">
    <source>
        <dbReference type="EMBL" id="CAF0731185.1"/>
    </source>
</evidence>
<dbReference type="InterPro" id="IPR008491">
    <property type="entry name" value="CDK5RAP3"/>
</dbReference>
<sequence>MDSQLPIDIHLTKLLDWILDRRHCPRDWQKNVLPVRNKINQAIQDMPEHPEITSLLSGSSIHYFNCTKIVEILKETEKESKNIFGMYSSQRMKDWNNIVSLYQKNNVYLAEAASILQRNVAYEIPALKKQINKSQQLQTECDEKFASLTKSINEVNHQIKQNCSELGIQGENISKELKELPKQLTNIFNDITRKCSSLDKIYKFYCDYVEYFFQRKDSEALCILGYLIKKGNTTVYEWRTGFEPKVVEKPEIAFYNFGDEEEKSKEEETIDFGDFSIDTNNIQLDTLETNGDGIDWGDFEVTTENAENQLETIDYDIDALKSEITVENTGVYVPSDGIAKDTDAFTILEWAETRSLLLNDLVKLATFLKQKLNEMETDSDNLIISTIMQDAPKSIQSFTEKDIQKSLELVKDVLNFFKTKKVEQLIRINDSPNFLKRLYDQFVSKRKSVERFAKSQEQSKQKQKDLIVEENDLNEKLKLIVKKTKELQKFVCEDLSKKYNGVRINLMGEINLI</sequence>
<dbReference type="GO" id="GO:0007346">
    <property type="term" value="P:regulation of mitotic cell cycle"/>
    <property type="evidence" value="ECO:0007669"/>
    <property type="project" value="TreeGrafter"/>
</dbReference>
<dbReference type="AlphaFoldDB" id="A0A813N6P8"/>
<evidence type="ECO:0008006" key="4">
    <source>
        <dbReference type="Google" id="ProtNLM"/>
    </source>
</evidence>
<evidence type="ECO:0000313" key="3">
    <source>
        <dbReference type="Proteomes" id="UP000663879"/>
    </source>
</evidence>
<dbReference type="Proteomes" id="UP000663879">
    <property type="component" value="Unassembled WGS sequence"/>
</dbReference>
<dbReference type="Pfam" id="PF05600">
    <property type="entry name" value="CDK5RAP3"/>
    <property type="match status" value="1"/>
</dbReference>
<protein>
    <recommendedName>
        <fullName evidence="4">CDK5 regulatory subunit associated protein 3</fullName>
    </recommendedName>
</protein>
<evidence type="ECO:0000256" key="1">
    <source>
        <dbReference type="ARBA" id="ARBA00007478"/>
    </source>
</evidence>
<dbReference type="PANTHER" id="PTHR14894:SF0">
    <property type="entry name" value="CDK5 REGULATORY SUBUNIT-ASSOCIATED PROTEIN 3"/>
    <property type="match status" value="1"/>
</dbReference>
<dbReference type="EMBL" id="CAJNOC010000236">
    <property type="protein sequence ID" value="CAF0731185.1"/>
    <property type="molecule type" value="Genomic_DNA"/>
</dbReference>
<organism evidence="2 3">
    <name type="scientific">Brachionus calyciflorus</name>
    <dbReference type="NCBI Taxonomy" id="104777"/>
    <lineage>
        <taxon>Eukaryota</taxon>
        <taxon>Metazoa</taxon>
        <taxon>Spiralia</taxon>
        <taxon>Gnathifera</taxon>
        <taxon>Rotifera</taxon>
        <taxon>Eurotatoria</taxon>
        <taxon>Monogononta</taxon>
        <taxon>Pseudotrocha</taxon>
        <taxon>Ploima</taxon>
        <taxon>Brachionidae</taxon>
        <taxon>Brachionus</taxon>
    </lineage>
</organism>
<gene>
    <name evidence="2" type="ORF">OXX778_LOCUS2851</name>
</gene>
<keyword evidence="3" id="KW-1185">Reference proteome</keyword>
<dbReference type="PANTHER" id="PTHR14894">
    <property type="entry name" value="CDK5 REGULATORY SUBUNIT-ASSOCIATED PROTEIN 3"/>
    <property type="match status" value="1"/>
</dbReference>
<dbReference type="OrthoDB" id="340432at2759"/>
<dbReference type="GO" id="GO:0012505">
    <property type="term" value="C:endomembrane system"/>
    <property type="evidence" value="ECO:0007669"/>
    <property type="project" value="TreeGrafter"/>
</dbReference>
<reference evidence="2" key="1">
    <citation type="submission" date="2021-02" db="EMBL/GenBank/DDBJ databases">
        <authorList>
            <person name="Nowell W R."/>
        </authorList>
    </citation>
    <scope>NUCLEOTIDE SEQUENCE</scope>
    <source>
        <strain evidence="2">Ploen Becks lab</strain>
    </source>
</reference>
<comment type="caution">
    <text evidence="2">The sequence shown here is derived from an EMBL/GenBank/DDBJ whole genome shotgun (WGS) entry which is preliminary data.</text>
</comment>
<proteinExistence type="inferred from homology"/>